<dbReference type="AlphaFoldDB" id="A0A1V8ZWD7"/>
<reference evidence="1 2" key="1">
    <citation type="submission" date="2017-02" db="EMBL/GenBank/DDBJ databases">
        <title>Draft genome of Saccharomonospora sp. 154.</title>
        <authorList>
            <person name="Alonso-Carmona G.S."/>
            <person name="De La Haba R."/>
            <person name="Vera-Gargallo B."/>
            <person name="Sandoval-Trujillo A.H."/>
            <person name="Ramirez-Duran N."/>
            <person name="Ventosa A."/>
        </authorList>
    </citation>
    <scope>NUCLEOTIDE SEQUENCE [LARGE SCALE GENOMIC DNA]</scope>
    <source>
        <strain evidence="1 2">LRS4.154</strain>
    </source>
</reference>
<protein>
    <recommendedName>
        <fullName evidence="3">DUF4913 domain-containing protein</fullName>
    </recommendedName>
</protein>
<dbReference type="EMBL" id="MWIH01000010">
    <property type="protein sequence ID" value="OQO88994.1"/>
    <property type="molecule type" value="Genomic_DNA"/>
</dbReference>
<keyword evidence="2" id="KW-1185">Reference proteome</keyword>
<gene>
    <name evidence="1" type="ORF">B1813_22850</name>
</gene>
<dbReference type="Proteomes" id="UP000192591">
    <property type="component" value="Unassembled WGS sequence"/>
</dbReference>
<accession>A0A1V8ZWD7</accession>
<evidence type="ECO:0000313" key="1">
    <source>
        <dbReference type="EMBL" id="OQO88994.1"/>
    </source>
</evidence>
<dbReference type="STRING" id="1962155.B1813_22850"/>
<organism evidence="1 2">
    <name type="scientific">Saccharomonospora piscinae</name>
    <dbReference type="NCBI Taxonomy" id="687388"/>
    <lineage>
        <taxon>Bacteria</taxon>
        <taxon>Bacillati</taxon>
        <taxon>Actinomycetota</taxon>
        <taxon>Actinomycetes</taxon>
        <taxon>Pseudonocardiales</taxon>
        <taxon>Pseudonocardiaceae</taxon>
        <taxon>Saccharomonospora</taxon>
    </lineage>
</organism>
<evidence type="ECO:0008006" key="3">
    <source>
        <dbReference type="Google" id="ProtNLM"/>
    </source>
</evidence>
<comment type="caution">
    <text evidence="1">The sequence shown here is derived from an EMBL/GenBank/DDBJ whole genome shotgun (WGS) entry which is preliminary data.</text>
</comment>
<name>A0A1V8ZWD7_SACPI</name>
<evidence type="ECO:0000313" key="2">
    <source>
        <dbReference type="Proteomes" id="UP000192591"/>
    </source>
</evidence>
<sequence length="208" mass="23712">MLTDTIGRVAVVETRVSQLGSDLSEQAAMVADVQTVQSDQQRQINALTDQVTLLGGSAHDGEEPEDTGQIVDWARLDRKAAEREWRRLYEWLDGTLVPTYRITVRQLRVCWPDHPAVREELSWLRCCWVSAYRVPGAPPTAAAEWHTRWLPAALDRIGAHFEREGCTGGRHREEHLPDDVRRTVTDSDLSHMTRWLHTGLDKDLANRE</sequence>
<proteinExistence type="predicted"/>